<keyword evidence="2" id="KW-1185">Reference proteome</keyword>
<reference evidence="1 2" key="1">
    <citation type="journal article" date="2008" name="J. Virol.">
        <title>The temperate marine phage PhiHAP-1 of Halomonas aquamarina possesses a linear plasmid-like prophage genome.</title>
        <authorList>
            <person name="Mobberley J.M."/>
            <person name="Authement R.N."/>
            <person name="Segall A.M."/>
            <person name="Paul J.H."/>
        </authorList>
    </citation>
    <scope>NUCLEOTIDE SEQUENCE</scope>
</reference>
<dbReference type="Proteomes" id="UP000001179">
    <property type="component" value="Segment"/>
</dbReference>
<evidence type="ECO:0000313" key="1">
    <source>
        <dbReference type="EMBL" id="ABY90369.1"/>
    </source>
</evidence>
<organismHost>
    <name type="scientific">Vreelandella aquamarina</name>
    <dbReference type="NCBI Taxonomy" id="77097"/>
</organismHost>
<proteinExistence type="predicted"/>
<name>B0ZSE9_BPHA1</name>
<dbReference type="EMBL" id="EU399241">
    <property type="protein sequence ID" value="ABY90369.1"/>
    <property type="molecule type" value="Genomic_DNA"/>
</dbReference>
<accession>B0ZSE9</accession>
<protein>
    <submittedName>
        <fullName evidence="1">Putative terminase small subunit</fullName>
    </submittedName>
</protein>
<dbReference type="GeneID" id="5912353"/>
<sequence>MGEIVSKKMFAKMVGKSERWIGKWVDEGMPTAGGGGKGRVLEIDTEDAIDWLIRREVRRQYGDDDDETEDGVGSASAEDRLLKKARREKLQIDIDLARRRLVPLDAVGRILQGVGAVFATQLDSLSSRLASDLAVIDDPAKVRERIHAETRRIRGSTAERLNDAASSIVAELDALDSIDGDDGGGTAAEDE</sequence>
<evidence type="ECO:0000313" key="2">
    <source>
        <dbReference type="Proteomes" id="UP000001179"/>
    </source>
</evidence>
<gene>
    <name evidence="1" type="ORF">HAPgp01</name>
</gene>
<dbReference type="InterPro" id="IPR036388">
    <property type="entry name" value="WH-like_DNA-bd_sf"/>
</dbReference>
<dbReference type="KEGG" id="vg:5912353"/>
<organism evidence="1 2">
    <name type="scientific">Halomonas phage phiHAP-1 (isolate -/Gulf of Mexico/-/2001)</name>
    <name type="common">Bacteriophage phiHAP-1</name>
    <dbReference type="NCBI Taxonomy" id="1283337"/>
    <lineage>
        <taxon>Viruses</taxon>
        <taxon>Duplodnaviria</taxon>
        <taxon>Heunggongvirae</taxon>
        <taxon>Uroviricota</taxon>
        <taxon>Caudoviricetes</taxon>
        <taxon>Hapunavirus</taxon>
        <taxon>Hapunavirus HAP1</taxon>
    </lineage>
</organism>
<dbReference type="RefSeq" id="YP_001686737.1">
    <property type="nucleotide sequence ID" value="NC_010342.1"/>
</dbReference>
<dbReference type="Gene3D" id="1.10.10.10">
    <property type="entry name" value="Winged helix-like DNA-binding domain superfamily/Winged helix DNA-binding domain"/>
    <property type="match status" value="1"/>
</dbReference>